<organism evidence="2 3">
    <name type="scientific">Flavobacterium sedimenticola</name>
    <dbReference type="NCBI Taxonomy" id="3043286"/>
    <lineage>
        <taxon>Bacteria</taxon>
        <taxon>Pseudomonadati</taxon>
        <taxon>Bacteroidota</taxon>
        <taxon>Flavobacteriia</taxon>
        <taxon>Flavobacteriales</taxon>
        <taxon>Flavobacteriaceae</taxon>
        <taxon>Flavobacterium</taxon>
    </lineage>
</organism>
<feature type="chain" id="PRO_5046863045" evidence="1">
    <location>
        <begin position="20"/>
        <end position="660"/>
    </location>
</feature>
<dbReference type="Gene3D" id="2.60.120.1130">
    <property type="match status" value="1"/>
</dbReference>
<dbReference type="Gene3D" id="3.10.620.30">
    <property type="match status" value="1"/>
</dbReference>
<reference evidence="2 3" key="1">
    <citation type="submission" date="2023-05" db="EMBL/GenBank/DDBJ databases">
        <title>Flavobacterium sedimenti sp. nov., isolated from the sediment.</title>
        <authorList>
            <person name="Wu N."/>
        </authorList>
    </citation>
    <scope>NUCLEOTIDE SEQUENCE [LARGE SCALE GENOMIC DNA]</scope>
    <source>
        <strain evidence="2 3">YZ-48</strain>
    </source>
</reference>
<dbReference type="Gene3D" id="2.60.40.3140">
    <property type="match status" value="1"/>
</dbReference>
<evidence type="ECO:0000256" key="1">
    <source>
        <dbReference type="SAM" id="SignalP"/>
    </source>
</evidence>
<keyword evidence="1" id="KW-0732">Signal</keyword>
<proteinExistence type="predicted"/>
<name>A0ABT6XP26_9FLAO</name>
<comment type="caution">
    <text evidence="2">The sequence shown here is derived from an EMBL/GenBank/DDBJ whole genome shotgun (WGS) entry which is preliminary data.</text>
</comment>
<dbReference type="EMBL" id="JASGBP010000001">
    <property type="protein sequence ID" value="MDI9256592.1"/>
    <property type="molecule type" value="Genomic_DNA"/>
</dbReference>
<sequence length="660" mass="75991">MRLTLFSLFVLLTFSNVFSQSLDMESVTKAELKQKAFPADTAASAAILYKKGKTSFSYNIKSGFVSYTEIAIKIKIYKKEGLKWANFQIPYYTGYKILEDEAVDIKKAYTYNLEDDKIVKEKVSGDSRFKEKINEYWTVRKITFPNVKVGSVIAINYELKTENISELPDFQFQYDIPVNHIEYTTRIPEFYIYKAIKTGYVELQKEDVIENGSQSFDNEYHKSMVMTYKQVKSVYKAQNIPALKEEKYVNNINNYYGKIKHELEIIRMPDETPKSISGTWTDVAKSVYKEKYFGSELEKFNYFINDLKVIIKDGDTLETKMTKVFNHVKNKMNWNGEYGFYTKNGVEKTYVERTGNVADINLILVAMLKMSGLEANPVLLSTRENGEAFFPNKSFLNYVIAAVNLNGKRYLLDATDKNAAPNYIPVRALNQLGILIKKNLEAEEIELMPKTNSTITTSIMASIDSEGEVAGKIRNQYTHYDAYLFKERNDGFAPESQIDRIQKQHQGLEVSDYSVQSATDYAKTISENFNFKFTEAIEIIGNKMYLTPFLFYTISENPFKQENRQYPVDFMFPHQVKYNINLKIPDGYTIEVTPEPKAVLLPDMLGGMRYNISANGNQIQILYTFDINAAVIGSGYYEALKTVFKEIVNKQTERIVLKKT</sequence>
<feature type="signal peptide" evidence="1">
    <location>
        <begin position="1"/>
        <end position="19"/>
    </location>
</feature>
<keyword evidence="3" id="KW-1185">Reference proteome</keyword>
<protein>
    <submittedName>
        <fullName evidence="2">DUF3857 domain-containing protein</fullName>
    </submittedName>
</protein>
<evidence type="ECO:0000313" key="2">
    <source>
        <dbReference type="EMBL" id="MDI9256592.1"/>
    </source>
</evidence>
<dbReference type="Proteomes" id="UP001230035">
    <property type="component" value="Unassembled WGS sequence"/>
</dbReference>
<gene>
    <name evidence="2" type="ORF">QHT84_04100</name>
</gene>
<dbReference type="RefSeq" id="WP_283238261.1">
    <property type="nucleotide sequence ID" value="NZ_JASGBP010000001.1"/>
</dbReference>
<accession>A0ABT6XP26</accession>
<evidence type="ECO:0000313" key="3">
    <source>
        <dbReference type="Proteomes" id="UP001230035"/>
    </source>
</evidence>